<dbReference type="Proteomes" id="UP000198145">
    <property type="component" value="Unassembled WGS sequence"/>
</dbReference>
<name>A0A246FB16_PSENT</name>
<evidence type="ECO:0000313" key="2">
    <source>
        <dbReference type="EMBL" id="OWP51515.1"/>
    </source>
</evidence>
<accession>A0A246FB16</accession>
<comment type="caution">
    <text evidence="2">The sequence shown here is derived from an EMBL/GenBank/DDBJ whole genome shotgun (WGS) entry which is preliminary data.</text>
</comment>
<evidence type="ECO:0000259" key="1">
    <source>
        <dbReference type="Pfam" id="PF21247"/>
    </source>
</evidence>
<protein>
    <recommendedName>
        <fullName evidence="1">Filamentation induced by cAMP protein Fic-like C-terminal domain-containing protein</fullName>
    </recommendedName>
</protein>
<dbReference type="RefSeq" id="WP_088416456.1">
    <property type="nucleotide sequence ID" value="NZ_NJBA01000002.1"/>
</dbReference>
<proteinExistence type="predicted"/>
<organism evidence="2 3">
    <name type="scientific">Pseudomonas nitroreducens</name>
    <dbReference type="NCBI Taxonomy" id="46680"/>
    <lineage>
        <taxon>Bacteria</taxon>
        <taxon>Pseudomonadati</taxon>
        <taxon>Pseudomonadota</taxon>
        <taxon>Gammaproteobacteria</taxon>
        <taxon>Pseudomonadales</taxon>
        <taxon>Pseudomonadaceae</taxon>
        <taxon>Pseudomonas</taxon>
    </lineage>
</organism>
<feature type="domain" description="Filamentation induced by cAMP protein Fic-like C-terminal" evidence="1">
    <location>
        <begin position="12"/>
        <end position="60"/>
    </location>
</feature>
<dbReference type="EMBL" id="NJBA01000002">
    <property type="protein sequence ID" value="OWP51515.1"/>
    <property type="molecule type" value="Genomic_DNA"/>
</dbReference>
<dbReference type="Pfam" id="PF21247">
    <property type="entry name" value="Fic-like_C"/>
    <property type="match status" value="1"/>
</dbReference>
<reference evidence="2 3" key="1">
    <citation type="submission" date="2017-06" db="EMBL/GenBank/DDBJ databases">
        <title>Draft genome of Pseudomonas nitroreducens DF05.</title>
        <authorList>
            <person name="Iyer R."/>
        </authorList>
    </citation>
    <scope>NUCLEOTIDE SEQUENCE [LARGE SCALE GENOMIC DNA]</scope>
    <source>
        <strain evidence="2 3">DF05</strain>
    </source>
</reference>
<evidence type="ECO:0000313" key="3">
    <source>
        <dbReference type="Proteomes" id="UP000198145"/>
    </source>
</evidence>
<dbReference type="InterPro" id="IPR049514">
    <property type="entry name" value="Fic-like_C"/>
</dbReference>
<sequence>MGRLSSVFRQEEVLSVGDLMEHLSHRTSFRNNYLNPALLAGCVEMTQPGIPRSPTQGYRLASKGGG</sequence>
<gene>
    <name evidence="2" type="ORF">CEG18_04385</name>
</gene>
<dbReference type="AlphaFoldDB" id="A0A246FB16"/>